<evidence type="ECO:0000256" key="5">
    <source>
        <dbReference type="ARBA" id="ARBA00022617"/>
    </source>
</evidence>
<keyword evidence="12" id="KW-0472">Membrane</keyword>
<keyword evidence="16" id="KW-1185">Reference proteome</keyword>
<evidence type="ECO:0000256" key="6">
    <source>
        <dbReference type="ARBA" id="ARBA00022723"/>
    </source>
</evidence>
<keyword evidence="7" id="KW-0256">Endoplasmic reticulum</keyword>
<dbReference type="Pfam" id="PF00067">
    <property type="entry name" value="p450"/>
    <property type="match status" value="1"/>
</dbReference>
<reference evidence="15" key="1">
    <citation type="submission" date="2021-01" db="EMBL/GenBank/DDBJ databases">
        <title>A chromosome-scale assembly of European eel, Anguilla anguilla.</title>
        <authorList>
            <person name="Henkel C."/>
            <person name="Jong-Raadsen S.A."/>
            <person name="Dufour S."/>
            <person name="Weltzien F.-A."/>
            <person name="Palstra A.P."/>
            <person name="Pelster B."/>
            <person name="Spaink H.P."/>
            <person name="Van Den Thillart G.E."/>
            <person name="Jansen H."/>
            <person name="Zahm M."/>
            <person name="Klopp C."/>
            <person name="Cedric C."/>
            <person name="Louis A."/>
            <person name="Berthelot C."/>
            <person name="Parey E."/>
            <person name="Roest Crollius H."/>
            <person name="Montfort J."/>
            <person name="Robinson-Rechavi M."/>
            <person name="Bucao C."/>
            <person name="Bouchez O."/>
            <person name="Gislard M."/>
            <person name="Lluch J."/>
            <person name="Milhes M."/>
            <person name="Lampietro C."/>
            <person name="Lopez Roques C."/>
            <person name="Donnadieu C."/>
            <person name="Braasch I."/>
            <person name="Desvignes T."/>
            <person name="Postlethwait J."/>
            <person name="Bobe J."/>
            <person name="Guiguen Y."/>
            <person name="Dirks R."/>
        </authorList>
    </citation>
    <scope>NUCLEOTIDE SEQUENCE</scope>
    <source>
        <strain evidence="15">Tag_6206</strain>
        <tissue evidence="15">Liver</tissue>
    </source>
</reference>
<dbReference type="GO" id="GO:0020037">
    <property type="term" value="F:heme binding"/>
    <property type="evidence" value="ECO:0007669"/>
    <property type="project" value="InterPro"/>
</dbReference>
<accession>A0A9D3LUX4</accession>
<keyword evidence="10 13" id="KW-0408">Iron</keyword>
<dbReference type="GO" id="GO:0016712">
    <property type="term" value="F:oxidoreductase activity, acting on paired donors, with incorporation or reduction of molecular oxygen, reduced flavin or flavoprotein as one donor, and incorporation of one atom of oxygen"/>
    <property type="evidence" value="ECO:0007669"/>
    <property type="project" value="TreeGrafter"/>
</dbReference>
<evidence type="ECO:0008006" key="17">
    <source>
        <dbReference type="Google" id="ProtNLM"/>
    </source>
</evidence>
<evidence type="ECO:0000313" key="16">
    <source>
        <dbReference type="Proteomes" id="UP001044222"/>
    </source>
</evidence>
<keyword evidence="9 14" id="KW-0560">Oxidoreductase</keyword>
<dbReference type="GO" id="GO:0005789">
    <property type="term" value="C:endoplasmic reticulum membrane"/>
    <property type="evidence" value="ECO:0007669"/>
    <property type="project" value="UniProtKB-SubCell"/>
</dbReference>
<dbReference type="Proteomes" id="UP001044222">
    <property type="component" value="Chromosome 13"/>
</dbReference>
<keyword evidence="5 13" id="KW-0349">Heme</keyword>
<evidence type="ECO:0000256" key="12">
    <source>
        <dbReference type="ARBA" id="ARBA00023136"/>
    </source>
</evidence>
<keyword evidence="11 14" id="KW-0503">Monooxygenase</keyword>
<dbReference type="GO" id="GO:0006082">
    <property type="term" value="P:organic acid metabolic process"/>
    <property type="evidence" value="ECO:0007669"/>
    <property type="project" value="TreeGrafter"/>
</dbReference>
<evidence type="ECO:0000256" key="8">
    <source>
        <dbReference type="ARBA" id="ARBA00022848"/>
    </source>
</evidence>
<dbReference type="GO" id="GO:0046222">
    <property type="term" value="P:aflatoxin metabolic process"/>
    <property type="evidence" value="ECO:0007669"/>
    <property type="project" value="UniProtKB-ARBA"/>
</dbReference>
<evidence type="ECO:0000256" key="7">
    <source>
        <dbReference type="ARBA" id="ARBA00022824"/>
    </source>
</evidence>
<evidence type="ECO:0000256" key="2">
    <source>
        <dbReference type="ARBA" id="ARBA00004524"/>
    </source>
</evidence>
<evidence type="ECO:0000256" key="9">
    <source>
        <dbReference type="ARBA" id="ARBA00023002"/>
    </source>
</evidence>
<dbReference type="PANTHER" id="PTHR24300:SF153">
    <property type="entry name" value="CYTOCHROME P450 2G1-LIKE-RELATED"/>
    <property type="match status" value="1"/>
</dbReference>
<sequence>MEFLSTLVLVGLMVVLLAYLSWKGRKGIRLPPGPTPLPLLGNLLQLDKKAPFKTFMKLSETYGPVLTVYLGPQRTVVLVGFKTVKEALLDQADDFTGRAPLPFLNRVVKGYGLAISNGERWRQLRRFTLSTLRDFGMGRKRMEEWIQEESKHLVDSLSSTKSTPCDPTFFLSRAVSNVICALVFGHRFDYQDDSFLHLLKTFSVAVRFGSSPWGQLYNVFPRLMEFLPGKQHSIFAGLDNLRVFVKERIQKHKDTLCHECPRDFIDCYLIRQNKEKDSPTSEFNYDNMVGTVLNLFLAGTETTSTTLRYSIMMLIKHPQIQERIQLEIDTVIGRERLPLMEDRKSLPFTDAVIHEVQRVLDIVPLNIPHYSTHDISFKGYTIPKDTVIIPMLHSVLRDEQQWETPWSFNPGHFLDQNDNFRKSPAFMPFSAGKRSCVGESLARMELFLFLVALLQRFTFTCPGGADSLDPTPELSSFASLQVRSVPELTCTR</sequence>
<comment type="caution">
    <text evidence="15">The sequence shown here is derived from an EMBL/GenBank/DDBJ whole genome shotgun (WGS) entry which is preliminary data.</text>
</comment>
<dbReference type="InterPro" id="IPR036396">
    <property type="entry name" value="Cyt_P450_sf"/>
</dbReference>
<dbReference type="PRINTS" id="PR00385">
    <property type="entry name" value="P450"/>
</dbReference>
<dbReference type="InterPro" id="IPR001128">
    <property type="entry name" value="Cyt_P450"/>
</dbReference>
<evidence type="ECO:0000256" key="10">
    <source>
        <dbReference type="ARBA" id="ARBA00023004"/>
    </source>
</evidence>
<gene>
    <name evidence="15" type="ORF">ANANG_G00239240</name>
</gene>
<evidence type="ECO:0000256" key="13">
    <source>
        <dbReference type="PIRSR" id="PIRSR602401-1"/>
    </source>
</evidence>
<dbReference type="PRINTS" id="PR00463">
    <property type="entry name" value="EP450I"/>
</dbReference>
<comment type="subcellular location">
    <subcellularLocation>
        <location evidence="3">Endoplasmic reticulum membrane</location>
    </subcellularLocation>
    <subcellularLocation>
        <location evidence="2">Microsome membrane</location>
    </subcellularLocation>
</comment>
<comment type="similarity">
    <text evidence="4 14">Belongs to the cytochrome P450 family.</text>
</comment>
<dbReference type="GO" id="GO:0005506">
    <property type="term" value="F:iron ion binding"/>
    <property type="evidence" value="ECO:0007669"/>
    <property type="project" value="InterPro"/>
</dbReference>
<name>A0A9D3LUX4_ANGAN</name>
<evidence type="ECO:0000256" key="1">
    <source>
        <dbReference type="ARBA" id="ARBA00001971"/>
    </source>
</evidence>
<dbReference type="InterPro" id="IPR050182">
    <property type="entry name" value="Cytochrome_P450_fam2"/>
</dbReference>
<comment type="cofactor">
    <cofactor evidence="1 13">
        <name>heme</name>
        <dbReference type="ChEBI" id="CHEBI:30413"/>
    </cofactor>
</comment>
<organism evidence="15 16">
    <name type="scientific">Anguilla anguilla</name>
    <name type="common">European freshwater eel</name>
    <name type="synonym">Muraena anguilla</name>
    <dbReference type="NCBI Taxonomy" id="7936"/>
    <lineage>
        <taxon>Eukaryota</taxon>
        <taxon>Metazoa</taxon>
        <taxon>Chordata</taxon>
        <taxon>Craniata</taxon>
        <taxon>Vertebrata</taxon>
        <taxon>Euteleostomi</taxon>
        <taxon>Actinopterygii</taxon>
        <taxon>Neopterygii</taxon>
        <taxon>Teleostei</taxon>
        <taxon>Anguilliformes</taxon>
        <taxon>Anguillidae</taxon>
        <taxon>Anguilla</taxon>
    </lineage>
</organism>
<evidence type="ECO:0000256" key="14">
    <source>
        <dbReference type="RuleBase" id="RU000461"/>
    </source>
</evidence>
<keyword evidence="6 13" id="KW-0479">Metal-binding</keyword>
<dbReference type="GO" id="GO:0006805">
    <property type="term" value="P:xenobiotic metabolic process"/>
    <property type="evidence" value="ECO:0007669"/>
    <property type="project" value="TreeGrafter"/>
</dbReference>
<dbReference type="FunFam" id="1.10.630.10:FF:000010">
    <property type="entry name" value="cytochrome P450 2W1 isoform X2"/>
    <property type="match status" value="1"/>
</dbReference>
<feature type="binding site" description="axial binding residue" evidence="13">
    <location>
        <position position="436"/>
    </location>
    <ligand>
        <name>heme</name>
        <dbReference type="ChEBI" id="CHEBI:30413"/>
    </ligand>
    <ligandPart>
        <name>Fe</name>
        <dbReference type="ChEBI" id="CHEBI:18248"/>
    </ligandPart>
</feature>
<dbReference type="CDD" id="cd11026">
    <property type="entry name" value="CYP2"/>
    <property type="match status" value="1"/>
</dbReference>
<dbReference type="AlphaFoldDB" id="A0A9D3LUX4"/>
<dbReference type="SUPFAM" id="SSF48264">
    <property type="entry name" value="Cytochrome P450"/>
    <property type="match status" value="1"/>
</dbReference>
<dbReference type="EMBL" id="JAFIRN010000013">
    <property type="protein sequence ID" value="KAG5837437.1"/>
    <property type="molecule type" value="Genomic_DNA"/>
</dbReference>
<dbReference type="Gene3D" id="1.10.630.10">
    <property type="entry name" value="Cytochrome P450"/>
    <property type="match status" value="1"/>
</dbReference>
<dbReference type="InterPro" id="IPR002401">
    <property type="entry name" value="Cyt_P450_E_grp-I"/>
</dbReference>
<dbReference type="PANTHER" id="PTHR24300">
    <property type="entry name" value="CYTOCHROME P450 508A4-RELATED"/>
    <property type="match status" value="1"/>
</dbReference>
<dbReference type="InterPro" id="IPR017972">
    <property type="entry name" value="Cyt_P450_CS"/>
</dbReference>
<evidence type="ECO:0000256" key="3">
    <source>
        <dbReference type="ARBA" id="ARBA00004586"/>
    </source>
</evidence>
<proteinExistence type="inferred from homology"/>
<evidence type="ECO:0000256" key="11">
    <source>
        <dbReference type="ARBA" id="ARBA00023033"/>
    </source>
</evidence>
<keyword evidence="8" id="KW-0492">Microsome</keyword>
<dbReference type="PROSITE" id="PS00086">
    <property type="entry name" value="CYTOCHROME_P450"/>
    <property type="match status" value="1"/>
</dbReference>
<protein>
    <recommendedName>
        <fullName evidence="17">Cytochrome P450</fullName>
    </recommendedName>
</protein>
<evidence type="ECO:0000313" key="15">
    <source>
        <dbReference type="EMBL" id="KAG5837437.1"/>
    </source>
</evidence>
<evidence type="ECO:0000256" key="4">
    <source>
        <dbReference type="ARBA" id="ARBA00010617"/>
    </source>
</evidence>